<evidence type="ECO:0008006" key="3">
    <source>
        <dbReference type="Google" id="ProtNLM"/>
    </source>
</evidence>
<dbReference type="InterPro" id="IPR036736">
    <property type="entry name" value="ACP-like_sf"/>
</dbReference>
<evidence type="ECO:0000313" key="2">
    <source>
        <dbReference type="Proteomes" id="UP000238191"/>
    </source>
</evidence>
<gene>
    <name evidence="1" type="ORF">XpiCFBP4643_06545</name>
</gene>
<reference evidence="2" key="1">
    <citation type="submission" date="2016-08" db="EMBL/GenBank/DDBJ databases">
        <authorList>
            <person name="Merda D."/>
            <person name="Briand M."/>
            <person name="Taghouti G."/>
            <person name="Carrere S."/>
            <person name="Gouzy J."/>
            <person name="Portier P."/>
            <person name="Jacques M.-A."/>
            <person name="Fischer-Le Saux M."/>
        </authorList>
    </citation>
    <scope>NUCLEOTIDE SEQUENCE [LARGE SCALE GENOMIC DNA]</scope>
    <source>
        <strain evidence="2">CFBP4643</strain>
    </source>
</reference>
<evidence type="ECO:0000313" key="1">
    <source>
        <dbReference type="EMBL" id="PPU69182.1"/>
    </source>
</evidence>
<protein>
    <recommendedName>
        <fullName evidence="3">Acyl carrier protein</fullName>
    </recommendedName>
</protein>
<accession>A0A2S7D5T5</accession>
<dbReference type="EMBL" id="MDEI01000004">
    <property type="protein sequence ID" value="PPU69182.1"/>
    <property type="molecule type" value="Genomic_DNA"/>
</dbReference>
<proteinExistence type="predicted"/>
<keyword evidence="2" id="KW-1185">Reference proteome</keyword>
<sequence length="84" mass="9464">MDTNTRITRYVTDRIGSYVAGHDDIFKLGLVDSLFAMQLVLFVEHEFQLVVEGEELDLDNFCSIDAMSAYVHRKLGKDTHGSAP</sequence>
<dbReference type="SUPFAM" id="SSF47336">
    <property type="entry name" value="ACP-like"/>
    <property type="match status" value="1"/>
</dbReference>
<name>A0A2S7D5T5_9XANT</name>
<dbReference type="OrthoDB" id="2625323at2"/>
<comment type="caution">
    <text evidence="1">The sequence shown here is derived from an EMBL/GenBank/DDBJ whole genome shotgun (WGS) entry which is preliminary data.</text>
</comment>
<organism evidence="1 2">
    <name type="scientific">Xanthomonas pisi</name>
    <dbReference type="NCBI Taxonomy" id="56457"/>
    <lineage>
        <taxon>Bacteria</taxon>
        <taxon>Pseudomonadati</taxon>
        <taxon>Pseudomonadota</taxon>
        <taxon>Gammaproteobacteria</taxon>
        <taxon>Lysobacterales</taxon>
        <taxon>Lysobacteraceae</taxon>
        <taxon>Xanthomonas</taxon>
    </lineage>
</organism>
<dbReference type="Gene3D" id="1.10.1200.10">
    <property type="entry name" value="ACP-like"/>
    <property type="match status" value="1"/>
</dbReference>
<dbReference type="AlphaFoldDB" id="A0A2S7D5T5"/>
<dbReference type="Proteomes" id="UP000238191">
    <property type="component" value="Unassembled WGS sequence"/>
</dbReference>